<dbReference type="InterPro" id="IPR051460">
    <property type="entry name" value="HdrC_iron-sulfur_subunit"/>
</dbReference>
<name>A0A9D3AJR4_9FIRM</name>
<evidence type="ECO:0000259" key="6">
    <source>
        <dbReference type="Pfam" id="PF02754"/>
    </source>
</evidence>
<evidence type="ECO:0000256" key="1">
    <source>
        <dbReference type="ARBA" id="ARBA00022485"/>
    </source>
</evidence>
<evidence type="ECO:0000256" key="3">
    <source>
        <dbReference type="ARBA" id="ARBA00023002"/>
    </source>
</evidence>
<dbReference type="GO" id="GO:0046872">
    <property type="term" value="F:metal ion binding"/>
    <property type="evidence" value="ECO:0007669"/>
    <property type="project" value="UniProtKB-KW"/>
</dbReference>
<dbReference type="GO" id="GO:0005886">
    <property type="term" value="C:plasma membrane"/>
    <property type="evidence" value="ECO:0007669"/>
    <property type="project" value="TreeGrafter"/>
</dbReference>
<sequence>MGQKVKKQVKYADAEACVHCHLCRNHCAFLGKYGIDIGDTERLKELAYHCFLCGRCTEVCPRGIDGRQVILNMRQKAVRENGGRVPEKGYGMLLWEKRDYRFRNEKNIRGKSILFPGCNFPSFFPETTRYLAEILAREAGMGILFDCCGKPVAELGMEDEERRIITRLDQRLKEKGIEEVVTMCPNCYHFLKGHLSIEVKTVYRKLRELGLGKKIAEKAVIFPPCPDREEKEMLRDICYFLSGEPDVLEGVQCCGLGGCAGVKEPELAGKMPQGLEDSKSFFTYCASCSGSLTRKGYRNASHILPEILGRTERPDVKKSVLNRIKAGCWKEKSYEKRKNMG</sequence>
<evidence type="ECO:0000256" key="2">
    <source>
        <dbReference type="ARBA" id="ARBA00022723"/>
    </source>
</evidence>
<reference evidence="8" key="2">
    <citation type="submission" date="2021-09" db="EMBL/GenBank/DDBJ databases">
        <authorList>
            <person name="Gilroy R."/>
        </authorList>
    </citation>
    <scope>NUCLEOTIDE SEQUENCE</scope>
    <source>
        <strain evidence="8">USAMLcec4-12693</strain>
    </source>
</reference>
<evidence type="ECO:0000313" key="9">
    <source>
        <dbReference type="Proteomes" id="UP000813420"/>
    </source>
</evidence>
<feature type="domain" description="4Fe-4S ferredoxin-type" evidence="7">
    <location>
        <begin position="14"/>
        <end position="64"/>
    </location>
</feature>
<dbReference type="PANTHER" id="PTHR43255:SF1">
    <property type="entry name" value="IRON-SULFUR-BINDING OXIDOREDUCTASE FADF-RELATED"/>
    <property type="match status" value="1"/>
</dbReference>
<dbReference type="Proteomes" id="UP000813420">
    <property type="component" value="Unassembled WGS sequence"/>
</dbReference>
<dbReference type="InterPro" id="IPR017896">
    <property type="entry name" value="4Fe4S_Fe-S-bd"/>
</dbReference>
<protein>
    <submittedName>
        <fullName evidence="8">(Fe-S)-binding protein</fullName>
    </submittedName>
</protein>
<keyword evidence="4" id="KW-0408">Iron</keyword>
<keyword evidence="3" id="KW-0560">Oxidoreductase</keyword>
<dbReference type="Pfam" id="PF13183">
    <property type="entry name" value="Fer4_8"/>
    <property type="match status" value="1"/>
</dbReference>
<dbReference type="SUPFAM" id="SSF46548">
    <property type="entry name" value="alpha-helical ferredoxin"/>
    <property type="match status" value="1"/>
</dbReference>
<dbReference type="InterPro" id="IPR017900">
    <property type="entry name" value="4Fe4S_Fe_S_CS"/>
</dbReference>
<dbReference type="InterPro" id="IPR004017">
    <property type="entry name" value="Cys_rich_dom"/>
</dbReference>
<reference evidence="8" key="1">
    <citation type="journal article" date="2021" name="PeerJ">
        <title>Extensive microbial diversity within the chicken gut microbiome revealed by metagenomics and culture.</title>
        <authorList>
            <person name="Gilroy R."/>
            <person name="Ravi A."/>
            <person name="Getino M."/>
            <person name="Pursley I."/>
            <person name="Horton D.L."/>
            <person name="Alikhan N.F."/>
            <person name="Baker D."/>
            <person name="Gharbi K."/>
            <person name="Hall N."/>
            <person name="Watson M."/>
            <person name="Adriaenssens E.M."/>
            <person name="Foster-Nyarko E."/>
            <person name="Jarju S."/>
            <person name="Secka A."/>
            <person name="Antonio M."/>
            <person name="Oren A."/>
            <person name="Chaudhuri R.R."/>
            <person name="La Ragione R."/>
            <person name="Hildebrand F."/>
            <person name="Pallen M.J."/>
        </authorList>
    </citation>
    <scope>NUCLEOTIDE SEQUENCE</scope>
    <source>
        <strain evidence="8">USAMLcec4-12693</strain>
    </source>
</reference>
<gene>
    <name evidence="8" type="ORF">K8V39_07240</name>
</gene>
<dbReference type="GO" id="GO:0051539">
    <property type="term" value="F:4 iron, 4 sulfur cluster binding"/>
    <property type="evidence" value="ECO:0007669"/>
    <property type="project" value="UniProtKB-KW"/>
</dbReference>
<dbReference type="EMBL" id="DYXE01000062">
    <property type="protein sequence ID" value="HJH50041.1"/>
    <property type="molecule type" value="Genomic_DNA"/>
</dbReference>
<dbReference type="Gene3D" id="1.10.1060.10">
    <property type="entry name" value="Alpha-helical ferredoxin"/>
    <property type="match status" value="1"/>
</dbReference>
<evidence type="ECO:0000259" key="7">
    <source>
        <dbReference type="Pfam" id="PF13183"/>
    </source>
</evidence>
<dbReference type="InterPro" id="IPR009051">
    <property type="entry name" value="Helical_ferredxn"/>
</dbReference>
<dbReference type="PROSITE" id="PS00198">
    <property type="entry name" value="4FE4S_FER_1"/>
    <property type="match status" value="1"/>
</dbReference>
<accession>A0A9D3AJR4</accession>
<evidence type="ECO:0000313" key="8">
    <source>
        <dbReference type="EMBL" id="HJH50041.1"/>
    </source>
</evidence>
<comment type="caution">
    <text evidence="8">The sequence shown here is derived from an EMBL/GenBank/DDBJ whole genome shotgun (WGS) entry which is preliminary data.</text>
</comment>
<dbReference type="PANTHER" id="PTHR43255">
    <property type="entry name" value="IRON-SULFUR-BINDING OXIDOREDUCTASE FADF-RELATED-RELATED"/>
    <property type="match status" value="1"/>
</dbReference>
<dbReference type="GO" id="GO:0016491">
    <property type="term" value="F:oxidoreductase activity"/>
    <property type="evidence" value="ECO:0007669"/>
    <property type="project" value="UniProtKB-KW"/>
</dbReference>
<evidence type="ECO:0000256" key="5">
    <source>
        <dbReference type="ARBA" id="ARBA00023014"/>
    </source>
</evidence>
<dbReference type="AlphaFoldDB" id="A0A9D3AJR4"/>
<feature type="domain" description="Cysteine-rich" evidence="6">
    <location>
        <begin position="114"/>
        <end position="192"/>
    </location>
</feature>
<proteinExistence type="predicted"/>
<keyword evidence="2" id="KW-0479">Metal-binding</keyword>
<organism evidence="8 9">
    <name type="scientific">Merdimonas faecis</name>
    <dbReference type="NCBI Taxonomy" id="1653435"/>
    <lineage>
        <taxon>Bacteria</taxon>
        <taxon>Bacillati</taxon>
        <taxon>Bacillota</taxon>
        <taxon>Clostridia</taxon>
        <taxon>Lachnospirales</taxon>
        <taxon>Lachnospiraceae</taxon>
        <taxon>Merdimonas</taxon>
    </lineage>
</organism>
<keyword evidence="1" id="KW-0004">4Fe-4S</keyword>
<evidence type="ECO:0000256" key="4">
    <source>
        <dbReference type="ARBA" id="ARBA00023004"/>
    </source>
</evidence>
<dbReference type="Pfam" id="PF02754">
    <property type="entry name" value="CCG"/>
    <property type="match status" value="1"/>
</dbReference>
<keyword evidence="5" id="KW-0411">Iron-sulfur</keyword>